<evidence type="ECO:0000313" key="2">
    <source>
        <dbReference type="Proteomes" id="UP001576780"/>
    </source>
</evidence>
<comment type="caution">
    <text evidence="1">The sequence shown here is derived from an EMBL/GenBank/DDBJ whole genome shotgun (WGS) entry which is preliminary data.</text>
</comment>
<keyword evidence="2" id="KW-1185">Reference proteome</keyword>
<sequence>MTFSITQNLQTFLEDLKSADLVGISLLPQNLGLRLDFTFGPEFNDVSIAFSHIIHLVLSQPINTSTEEFCFWVGEVELRELESDGKQILSALSYPFRNQNGTIDANSSLIYFRLVGDLCLEIVCNNYQIISEVNN</sequence>
<proteinExistence type="predicted"/>
<dbReference type="Proteomes" id="UP001576780">
    <property type="component" value="Unassembled WGS sequence"/>
</dbReference>
<gene>
    <name evidence="1" type="ORF">ACE1CA_16010</name>
</gene>
<reference evidence="1 2" key="1">
    <citation type="submission" date="2024-09" db="EMBL/GenBank/DDBJ databases">
        <title>Floridaenema gen nov. (Aerosakkonemataceae, Aerosakkonematales ord. nov., Cyanobacteria) from benthic tropical and subtropical fresh waters, with the description of four new species.</title>
        <authorList>
            <person name="Moretto J.A."/>
            <person name="Berthold D.E."/>
            <person name="Lefler F.W."/>
            <person name="Huang I.-S."/>
            <person name="Laughinghouse H. IV."/>
        </authorList>
    </citation>
    <scope>NUCLEOTIDE SEQUENCE [LARGE SCALE GENOMIC DNA]</scope>
    <source>
        <strain evidence="1 2">BLCC-F167</strain>
    </source>
</reference>
<protein>
    <submittedName>
        <fullName evidence="1">Uncharacterized protein</fullName>
    </submittedName>
</protein>
<organism evidence="1 2">
    <name type="scientific">Floridaenema evergladense BLCC-F167</name>
    <dbReference type="NCBI Taxonomy" id="3153639"/>
    <lineage>
        <taxon>Bacteria</taxon>
        <taxon>Bacillati</taxon>
        <taxon>Cyanobacteriota</taxon>
        <taxon>Cyanophyceae</taxon>
        <taxon>Oscillatoriophycideae</taxon>
        <taxon>Aerosakkonematales</taxon>
        <taxon>Aerosakkonemataceae</taxon>
        <taxon>Floridanema</taxon>
        <taxon>Floridanema evergladense</taxon>
    </lineage>
</organism>
<dbReference type="EMBL" id="JBHFNT010000137">
    <property type="protein sequence ID" value="MFB2836037.1"/>
    <property type="molecule type" value="Genomic_DNA"/>
</dbReference>
<evidence type="ECO:0000313" key="1">
    <source>
        <dbReference type="EMBL" id="MFB2836037.1"/>
    </source>
</evidence>
<dbReference type="RefSeq" id="WP_413278431.1">
    <property type="nucleotide sequence ID" value="NZ_JBHFNT010000137.1"/>
</dbReference>
<name>A0ABV4WLS3_9CYAN</name>
<accession>A0ABV4WLS3</accession>